<organism evidence="1 2">
    <name type="scientific">Dongia soli</name>
    <dbReference type="NCBI Taxonomy" id="600628"/>
    <lineage>
        <taxon>Bacteria</taxon>
        <taxon>Pseudomonadati</taxon>
        <taxon>Pseudomonadota</taxon>
        <taxon>Alphaproteobacteria</taxon>
        <taxon>Rhodospirillales</taxon>
        <taxon>Dongiaceae</taxon>
        <taxon>Dongia</taxon>
    </lineage>
</organism>
<evidence type="ECO:0000313" key="1">
    <source>
        <dbReference type="EMBL" id="MDY0883477.1"/>
    </source>
</evidence>
<dbReference type="EMBL" id="JAXCLW010000002">
    <property type="protein sequence ID" value="MDY0883477.1"/>
    <property type="molecule type" value="Genomic_DNA"/>
</dbReference>
<dbReference type="RefSeq" id="WP_320508511.1">
    <property type="nucleotide sequence ID" value="NZ_JAXCLW010000002.1"/>
</dbReference>
<name>A0ABU5EC77_9PROT</name>
<dbReference type="InterPro" id="IPR021698">
    <property type="entry name" value="DUF3280"/>
</dbReference>
<dbReference type="Pfam" id="PF11684">
    <property type="entry name" value="DUF3280"/>
    <property type="match status" value="1"/>
</dbReference>
<evidence type="ECO:0000313" key="2">
    <source>
        <dbReference type="Proteomes" id="UP001279642"/>
    </source>
</evidence>
<proteinExistence type="predicted"/>
<comment type="caution">
    <text evidence="1">The sequence shown here is derived from an EMBL/GenBank/DDBJ whole genome shotgun (WGS) entry which is preliminary data.</text>
</comment>
<sequence>MAIGRWSVIAIAIGMTCIPGLMAGGDALGEAAPTRIALLGFDLINSSLQPTSPEEMARLRQLDEQLREQLSASGRYAVVDIPTDLQQQIDAEADIRNCNGCERNYARQAGASLAAWGTVQKVSNLILNINLYMENVETGELTFVKSVDIRGNTDESWQHGLSYMLRHYLLKPD</sequence>
<dbReference type="Proteomes" id="UP001279642">
    <property type="component" value="Unassembled WGS sequence"/>
</dbReference>
<protein>
    <submittedName>
        <fullName evidence="1">DUF3280 domain-containing protein</fullName>
    </submittedName>
</protein>
<reference evidence="1 2" key="1">
    <citation type="journal article" date="2016" name="Antonie Van Leeuwenhoek">
        <title>Dongia soli sp. nov., isolated from soil from Dokdo, Korea.</title>
        <authorList>
            <person name="Kim D.U."/>
            <person name="Lee H."/>
            <person name="Kim H."/>
            <person name="Kim S.G."/>
            <person name="Ka J.O."/>
        </authorList>
    </citation>
    <scope>NUCLEOTIDE SEQUENCE [LARGE SCALE GENOMIC DNA]</scope>
    <source>
        <strain evidence="1 2">D78</strain>
    </source>
</reference>
<keyword evidence="2" id="KW-1185">Reference proteome</keyword>
<gene>
    <name evidence="1" type="ORF">SMD27_11530</name>
</gene>
<accession>A0ABU5EC77</accession>